<organism evidence="3 4">
    <name type="scientific">Alkalitalea saponilacus</name>
    <dbReference type="NCBI Taxonomy" id="889453"/>
    <lineage>
        <taxon>Bacteria</taxon>
        <taxon>Pseudomonadati</taxon>
        <taxon>Bacteroidota</taxon>
        <taxon>Bacteroidia</taxon>
        <taxon>Marinilabiliales</taxon>
        <taxon>Marinilabiliaceae</taxon>
        <taxon>Alkalitalea</taxon>
    </lineage>
</organism>
<reference evidence="3 4" key="1">
    <citation type="submission" date="2017-02" db="EMBL/GenBank/DDBJ databases">
        <authorList>
            <person name="Peterson S.W."/>
        </authorList>
    </citation>
    <scope>NUCLEOTIDE SEQUENCE [LARGE SCALE GENOMIC DNA]</scope>
    <source>
        <strain evidence="3 4">DSM 24412</strain>
    </source>
</reference>
<dbReference type="InterPro" id="IPR001466">
    <property type="entry name" value="Beta-lactam-related"/>
</dbReference>
<dbReference type="RefSeq" id="WP_079558408.1">
    <property type="nucleotide sequence ID" value="NZ_CP021904.1"/>
</dbReference>
<dbReference type="GO" id="GO:0005975">
    <property type="term" value="P:carbohydrate metabolic process"/>
    <property type="evidence" value="ECO:0007669"/>
    <property type="project" value="InterPro"/>
</dbReference>
<dbReference type="STRING" id="889453.SAMN03080601_02706"/>
<dbReference type="Gene3D" id="3.40.710.10">
    <property type="entry name" value="DD-peptidase/beta-lactamase superfamily"/>
    <property type="match status" value="1"/>
</dbReference>
<dbReference type="Pfam" id="PF00144">
    <property type="entry name" value="Beta-lactamase"/>
    <property type="match status" value="1"/>
</dbReference>
<dbReference type="InterPro" id="IPR012338">
    <property type="entry name" value="Beta-lactam/transpept-like"/>
</dbReference>
<evidence type="ECO:0000313" key="3">
    <source>
        <dbReference type="EMBL" id="SKC23432.1"/>
    </source>
</evidence>
<keyword evidence="1" id="KW-0378">Hydrolase</keyword>
<evidence type="ECO:0000259" key="2">
    <source>
        <dbReference type="Pfam" id="PF00144"/>
    </source>
</evidence>
<dbReference type="Gene3D" id="3.40.50.1700">
    <property type="entry name" value="Glycoside hydrolase family 3 C-terminal domain"/>
    <property type="match status" value="1"/>
</dbReference>
<dbReference type="KEGG" id="asx:CDL62_13350"/>
<evidence type="ECO:0000256" key="1">
    <source>
        <dbReference type="ARBA" id="ARBA00022801"/>
    </source>
</evidence>
<dbReference type="InterPro" id="IPR050789">
    <property type="entry name" value="Diverse_Enzym_Activities"/>
</dbReference>
<feature type="domain" description="Beta-lactamase-related" evidence="2">
    <location>
        <begin position="222"/>
        <end position="598"/>
    </location>
</feature>
<dbReference type="EMBL" id="FUYV01000017">
    <property type="protein sequence ID" value="SKC23432.1"/>
    <property type="molecule type" value="Genomic_DNA"/>
</dbReference>
<protein>
    <submittedName>
        <fullName evidence="3">CubicO group peptidase, beta-lactamase class C family</fullName>
    </submittedName>
</protein>
<dbReference type="InterPro" id="IPR036881">
    <property type="entry name" value="Glyco_hydro_3_C_sf"/>
</dbReference>
<proteinExistence type="predicted"/>
<dbReference type="AlphaFoldDB" id="A0A1T5HS44"/>
<keyword evidence="4" id="KW-1185">Reference proteome</keyword>
<evidence type="ECO:0000313" key="4">
    <source>
        <dbReference type="Proteomes" id="UP000191055"/>
    </source>
</evidence>
<accession>A0A1T5HS44</accession>
<dbReference type="PANTHER" id="PTHR43283">
    <property type="entry name" value="BETA-LACTAMASE-RELATED"/>
    <property type="match status" value="1"/>
</dbReference>
<sequence>MKVFNLILFSLIFLADAVATDESECHQRDSLFADVVVLKNQDNIIPLQYLHQGRFACIVVGNADEFYSRLSLYKEMPLFGIPPQNPEVALSILDAAKDYDRLIIVIESSSTDKEIEQAISRLSKQSQSVVLFLDDAYRLINWKGVNEIPALMVSGGNCRIQQDLAAQILFGGRAAAGRLPYSVEDIFIEGAGISTENLSRFSYHIPGLDDDEIHHHLKSKIDDFLTHAIEELAFPGCQVFMAVNGRVIIHEAYGHHTYLEKTPVHLLDLYDVASITKIAGPLPLLMQLTDNEIIGLDDAFSEYWGDWRSRLFRRSNKSDVTLRQLLAHQGGLVPYINFYANTKDDGLFRRRFYRHQFEERFTLEIDDHLYLRDRYLRRVFRDIRRSSVSENPEYRYSCLSFLIYPSVIEKLTDRNFEEALYEDIYKPLGISRMVYNPLQKGFYREEIPPTEMDLAFRSALVHGRVHDEAAAVMGGVSGNAGLFSNANDLGKLMQMYLNGGSYGGEVIFSQDTMEEFNRVQFPEMENRRALGFDKPHPDNDERTVNNAFPALGAHSSSFGHLGFTGTMVWADPEHQMVYVFLSNRVYPSRSHNAISRLRVRTALLQMLYDEVKNQ</sequence>
<dbReference type="PANTHER" id="PTHR43283:SF11">
    <property type="entry name" value="BETA-LACTAMASE-RELATED DOMAIN-CONTAINING PROTEIN"/>
    <property type="match status" value="1"/>
</dbReference>
<gene>
    <name evidence="3" type="ORF">SAMN03080601_02706</name>
</gene>
<dbReference type="GO" id="GO:0004553">
    <property type="term" value="F:hydrolase activity, hydrolyzing O-glycosyl compounds"/>
    <property type="evidence" value="ECO:0007669"/>
    <property type="project" value="InterPro"/>
</dbReference>
<dbReference type="SUPFAM" id="SSF56601">
    <property type="entry name" value="beta-lactamase/transpeptidase-like"/>
    <property type="match status" value="1"/>
</dbReference>
<dbReference type="OrthoDB" id="9805821at2"/>
<name>A0A1T5HS44_9BACT</name>
<dbReference type="SUPFAM" id="SSF52279">
    <property type="entry name" value="Beta-D-glucan exohydrolase, C-terminal domain"/>
    <property type="match status" value="1"/>
</dbReference>
<dbReference type="Proteomes" id="UP000191055">
    <property type="component" value="Unassembled WGS sequence"/>
</dbReference>